<evidence type="ECO:0000313" key="1">
    <source>
        <dbReference type="EMBL" id="OBY62653.1"/>
    </source>
</evidence>
<dbReference type="RefSeq" id="WP_065319639.1">
    <property type="nucleotide sequence ID" value="NZ_CP017477.1"/>
</dbReference>
<evidence type="ECO:0000313" key="2">
    <source>
        <dbReference type="Proteomes" id="UP000092584"/>
    </source>
</evidence>
<keyword evidence="2" id="KW-1185">Reference proteome</keyword>
<gene>
    <name evidence="1" type="ORF">LPB3_10900</name>
</gene>
<comment type="caution">
    <text evidence="1">The sequence shown here is derived from an EMBL/GenBank/DDBJ whole genome shotgun (WGS) entry which is preliminary data.</text>
</comment>
<dbReference type="KEGG" id="pob:LPB03_10890"/>
<protein>
    <recommendedName>
        <fullName evidence="3">Fructose 1,6-bisphosphatase</fullName>
    </recommendedName>
</protein>
<sequence>MAFLDLYSIGKHKQEIGHFANIVKIAKADGTISDGERALLAKAGERLNITLEEFTIIFNNPEKFPTNSPISYDERIERLFRLSKMVLASGEAKLIEINLLQKIAIRLNFKSDNTEKICKKAIDLVLNNSDLDNFITEIKKLDQE</sequence>
<organism evidence="1 2">
    <name type="scientific">Polaribacter vadi</name>
    <dbReference type="NCBI Taxonomy" id="1774273"/>
    <lineage>
        <taxon>Bacteria</taxon>
        <taxon>Pseudomonadati</taxon>
        <taxon>Bacteroidota</taxon>
        <taxon>Flavobacteriia</taxon>
        <taxon>Flavobacteriales</taxon>
        <taxon>Flavobacteriaceae</taxon>
    </lineage>
</organism>
<proteinExistence type="predicted"/>
<evidence type="ECO:0008006" key="3">
    <source>
        <dbReference type="Google" id="ProtNLM"/>
    </source>
</evidence>
<dbReference type="EMBL" id="LSFM01000023">
    <property type="protein sequence ID" value="OBY62653.1"/>
    <property type="molecule type" value="Genomic_DNA"/>
</dbReference>
<accession>A0A1B8TSH6</accession>
<dbReference type="STRING" id="1774273.LPB03_10890"/>
<name>A0A1B8TSH6_9FLAO</name>
<dbReference type="Gene3D" id="1.10.3680.10">
    <property type="entry name" value="TerB-like"/>
    <property type="match status" value="1"/>
</dbReference>
<dbReference type="AlphaFoldDB" id="A0A1B8TSH6"/>
<dbReference type="OrthoDB" id="981083at2"/>
<dbReference type="Proteomes" id="UP000092584">
    <property type="component" value="Unassembled WGS sequence"/>
</dbReference>
<dbReference type="SUPFAM" id="SSF158682">
    <property type="entry name" value="TerB-like"/>
    <property type="match status" value="1"/>
</dbReference>
<reference evidence="2" key="1">
    <citation type="submission" date="2016-02" db="EMBL/GenBank/DDBJ databases">
        <authorList>
            <person name="Shin S.-K."/>
            <person name="Yi H."/>
            <person name="Kim E."/>
        </authorList>
    </citation>
    <scope>NUCLEOTIDE SEQUENCE [LARGE SCALE GENOMIC DNA]</scope>
    <source>
        <strain evidence="2">LPB0003</strain>
    </source>
</reference>
<dbReference type="InterPro" id="IPR029024">
    <property type="entry name" value="TerB-like"/>
</dbReference>